<evidence type="ECO:0000313" key="3">
    <source>
        <dbReference type="EMBL" id="QRV18007.1"/>
    </source>
</evidence>
<dbReference type="GO" id="GO:0003677">
    <property type="term" value="F:DNA binding"/>
    <property type="evidence" value="ECO:0007669"/>
    <property type="project" value="InterPro"/>
</dbReference>
<proteinExistence type="predicted"/>
<dbReference type="OrthoDB" id="191533at2157"/>
<dbReference type="AlphaFoldDB" id="A0A8T8E8P3"/>
<evidence type="ECO:0000313" key="4">
    <source>
        <dbReference type="Proteomes" id="UP000637819"/>
    </source>
</evidence>
<dbReference type="Pfam" id="PF04471">
    <property type="entry name" value="Mrr_cat"/>
    <property type="match status" value="1"/>
</dbReference>
<accession>A0A8T8E8P3</accession>
<dbReference type="GeneID" id="62878356"/>
<feature type="domain" description="Restriction endonuclease type IV Mrr" evidence="2">
    <location>
        <begin position="10"/>
        <end position="53"/>
    </location>
</feature>
<reference evidence="3 4" key="1">
    <citation type="submission" date="2021-01" db="EMBL/GenBank/DDBJ databases">
        <title>Genome Sequence and Methylation Pattern of Haloterrigena salifodinae BOL5-1, An Extremely Halophilic Archaeon from a Bolivian Salt Mine.</title>
        <authorList>
            <person name="DasSarma P."/>
            <person name="Anton B.P."/>
            <person name="DasSarma S.L."/>
            <person name="von Ehrenheim H.A.L."/>
            <person name="Martinez F.L."/>
            <person name="Guzman D."/>
            <person name="Roberts R.J."/>
            <person name="DasSarma S."/>
        </authorList>
    </citation>
    <scope>NUCLEOTIDE SEQUENCE [LARGE SCALE GENOMIC DNA]</scope>
    <source>
        <strain evidence="3 4">BOL5-1</strain>
        <plasmid evidence="3 4">pHTS96</plasmid>
    </source>
</reference>
<dbReference type="Proteomes" id="UP000637819">
    <property type="component" value="Plasmid pHTS96"/>
</dbReference>
<geneLocation type="plasmid" evidence="3 4">
    <name>pHTS96</name>
</geneLocation>
<dbReference type="GO" id="GO:0004519">
    <property type="term" value="F:endonuclease activity"/>
    <property type="evidence" value="ECO:0007669"/>
    <property type="project" value="InterPro"/>
</dbReference>
<dbReference type="KEGG" id="hsal:JMJ58_24490"/>
<feature type="region of interest" description="Disordered" evidence="1">
    <location>
        <begin position="31"/>
        <end position="51"/>
    </location>
</feature>
<gene>
    <name evidence="3" type="ORF">JMJ58_24490</name>
</gene>
<organism evidence="3 4">
    <name type="scientific">Haloterrigena salifodinae</name>
    <dbReference type="NCBI Taxonomy" id="2675099"/>
    <lineage>
        <taxon>Archaea</taxon>
        <taxon>Methanobacteriati</taxon>
        <taxon>Methanobacteriota</taxon>
        <taxon>Stenosarchaea group</taxon>
        <taxon>Halobacteria</taxon>
        <taxon>Halobacteriales</taxon>
        <taxon>Natrialbaceae</taxon>
        <taxon>Haloterrigena</taxon>
    </lineage>
</organism>
<sequence>MPATDLEIALEKIDPGTFEKLAADILSERGYDVSPTEGTGADGGRDADLRRGNETGVAHFTTRNDWKQKIRTDAQKTVDRGLNRDFVVFVVNQLPEPPRVVDEVRDRLQEEFGFPTTVLTRADLRTQLTTRNPYLAEEHLGIDAAKPTTDPVEEMEALKDERLSMIASRSNSLPNALPGGPCAVLHLFPVGMFSTDYGVSPTKLPSPPLFGGGQSHLAGRPVGDGVVSINNRIQEEHPEYVFLAEDGYIEAVTTLTFERTTVDAFTPTEPNRVDPEVGKHLMQIVPGSLEVLAELGVQPPVYAFVTLLGVEDYQFPTSYAGVSLGASLRPFSDREEPKHSILETMDDDGTGLRPSLDRLWQRAGRQKGSPHFSNDT</sequence>
<protein>
    <recommendedName>
        <fullName evidence="2">Restriction endonuclease type IV Mrr domain-containing protein</fullName>
    </recommendedName>
</protein>
<dbReference type="GO" id="GO:0009307">
    <property type="term" value="P:DNA restriction-modification system"/>
    <property type="evidence" value="ECO:0007669"/>
    <property type="project" value="InterPro"/>
</dbReference>
<dbReference type="RefSeq" id="WP_204749912.1">
    <property type="nucleotide sequence ID" value="NZ_CP069193.1"/>
</dbReference>
<dbReference type="InterPro" id="IPR007560">
    <property type="entry name" value="Restrct_endonuc_IV_Mrr"/>
</dbReference>
<evidence type="ECO:0000256" key="1">
    <source>
        <dbReference type="SAM" id="MobiDB-lite"/>
    </source>
</evidence>
<keyword evidence="3" id="KW-0614">Plasmid</keyword>
<name>A0A8T8E8P3_9EURY</name>
<dbReference type="EMBL" id="CP069193">
    <property type="protein sequence ID" value="QRV18007.1"/>
    <property type="molecule type" value="Genomic_DNA"/>
</dbReference>
<keyword evidence="4" id="KW-1185">Reference proteome</keyword>
<evidence type="ECO:0000259" key="2">
    <source>
        <dbReference type="Pfam" id="PF04471"/>
    </source>
</evidence>